<sequence>MNSKFMMSAFCALVGLPLSLSAQGLATSDRVTTAPVENPEFFELDANYSFFVQNGDLPGFSASDESSAFSLYQRARVGGALNWSTLKLKVELDGVTGKLYGDDIPEVPELVRTQARQFTNLDENWVDPREIYVTWSPGLAEVRLGLMTSDFGLGLVADDGRDEDWKLFNNKWGGDRGVRLLVATKPLAAFATSRTMKNVYLGLGADVVFQDDNANFIDGDRALQFIGTIFYRDTNPANHDDTEFLGVYAAYRQQTDREVRDVTPEDELNVLALDISGSKSWTADDLWISLGAEAALLSGDTTRTYTQSGETSTSLLALGAAAEAQLTWKPANVSLKMLSGYASGDANLDDDTVYRFRFDPNYKVGLVLFDQYIPAVTRESYERVTDPTRSGEPQRGVFGLVNDGAIENAVYLNPQLLFGRPNGLMTGVGLLWAWSAEPFYDPYSTFASGGTPTGINGRSEATRDLGLEVDVAAQYRYKIVSDLTLDLKAEYGIFFPGTAFDDAQGNSAAAQSLVRARVGLSW</sequence>
<dbReference type="InterPro" id="IPR053728">
    <property type="entry name" value="Alginate_Permeability_Chnl"/>
</dbReference>
<evidence type="ECO:0000256" key="1">
    <source>
        <dbReference type="SAM" id="SignalP"/>
    </source>
</evidence>
<keyword evidence="3" id="KW-1185">Reference proteome</keyword>
<evidence type="ECO:0000313" key="2">
    <source>
        <dbReference type="EMBL" id="QED28982.1"/>
    </source>
</evidence>
<feature type="signal peptide" evidence="1">
    <location>
        <begin position="1"/>
        <end position="22"/>
    </location>
</feature>
<reference evidence="2 3" key="1">
    <citation type="submission" date="2019-08" db="EMBL/GenBank/DDBJ databases">
        <authorList>
            <person name="Liang Q."/>
        </authorList>
    </citation>
    <scope>NUCLEOTIDE SEQUENCE [LARGE SCALE GENOMIC DNA]</scope>
    <source>
        <strain evidence="2 3">V1718</strain>
    </source>
</reference>
<feature type="chain" id="PRO_5022690452" description="Alginate export domain-containing protein" evidence="1">
    <location>
        <begin position="23"/>
        <end position="522"/>
    </location>
</feature>
<dbReference type="RefSeq" id="WP_146961890.1">
    <property type="nucleotide sequence ID" value="NZ_CP042467.1"/>
</dbReference>
<dbReference type="EMBL" id="CP042467">
    <property type="protein sequence ID" value="QED28982.1"/>
    <property type="molecule type" value="Genomic_DNA"/>
</dbReference>
<dbReference type="KEGG" id="bbae:FRD01_17400"/>
<dbReference type="AlphaFoldDB" id="A0A5B8XSU6"/>
<evidence type="ECO:0008006" key="4">
    <source>
        <dbReference type="Google" id="ProtNLM"/>
    </source>
</evidence>
<evidence type="ECO:0000313" key="3">
    <source>
        <dbReference type="Proteomes" id="UP000321595"/>
    </source>
</evidence>
<accession>A0A5B8XSU6</accession>
<name>A0A5B8XSU6_9DELT</name>
<dbReference type="OrthoDB" id="5481493at2"/>
<dbReference type="Proteomes" id="UP000321595">
    <property type="component" value="Chromosome"/>
</dbReference>
<proteinExistence type="predicted"/>
<keyword evidence="1" id="KW-0732">Signal</keyword>
<protein>
    <recommendedName>
        <fullName evidence="4">Alginate export domain-containing protein</fullName>
    </recommendedName>
</protein>
<dbReference type="Gene3D" id="2.40.160.100">
    <property type="match status" value="1"/>
</dbReference>
<gene>
    <name evidence="2" type="ORF">FRD01_17400</name>
</gene>
<organism evidence="2 3">
    <name type="scientific">Microvenator marinus</name>
    <dbReference type="NCBI Taxonomy" id="2600177"/>
    <lineage>
        <taxon>Bacteria</taxon>
        <taxon>Deltaproteobacteria</taxon>
        <taxon>Bradymonadales</taxon>
        <taxon>Microvenatoraceae</taxon>
        <taxon>Microvenator</taxon>
    </lineage>
</organism>